<protein>
    <submittedName>
        <fullName evidence="1">Uncharacterized protein</fullName>
    </submittedName>
</protein>
<evidence type="ECO:0000313" key="1">
    <source>
        <dbReference type="EMBL" id="PRQ20934.1"/>
    </source>
</evidence>
<dbReference type="EMBL" id="PDCK01000045">
    <property type="protein sequence ID" value="PRQ20934.1"/>
    <property type="molecule type" value="Genomic_DNA"/>
</dbReference>
<comment type="caution">
    <text evidence="1">The sequence shown here is derived from an EMBL/GenBank/DDBJ whole genome shotgun (WGS) entry which is preliminary data.</text>
</comment>
<dbReference type="Proteomes" id="UP000238479">
    <property type="component" value="Chromosome 7"/>
</dbReference>
<evidence type="ECO:0000313" key="2">
    <source>
        <dbReference type="Proteomes" id="UP000238479"/>
    </source>
</evidence>
<accession>A0A2P6PG71</accession>
<proteinExistence type="predicted"/>
<organism evidence="1 2">
    <name type="scientific">Rosa chinensis</name>
    <name type="common">China rose</name>
    <dbReference type="NCBI Taxonomy" id="74649"/>
    <lineage>
        <taxon>Eukaryota</taxon>
        <taxon>Viridiplantae</taxon>
        <taxon>Streptophyta</taxon>
        <taxon>Embryophyta</taxon>
        <taxon>Tracheophyta</taxon>
        <taxon>Spermatophyta</taxon>
        <taxon>Magnoliopsida</taxon>
        <taxon>eudicotyledons</taxon>
        <taxon>Gunneridae</taxon>
        <taxon>Pentapetalae</taxon>
        <taxon>rosids</taxon>
        <taxon>fabids</taxon>
        <taxon>Rosales</taxon>
        <taxon>Rosaceae</taxon>
        <taxon>Rosoideae</taxon>
        <taxon>Rosoideae incertae sedis</taxon>
        <taxon>Rosa</taxon>
    </lineage>
</organism>
<dbReference type="Gramene" id="PRQ20934">
    <property type="protein sequence ID" value="PRQ20934"/>
    <property type="gene ID" value="RchiOBHm_Chr7g0233531"/>
</dbReference>
<keyword evidence="2" id="KW-1185">Reference proteome</keyword>
<dbReference type="AlphaFoldDB" id="A0A2P6PG71"/>
<gene>
    <name evidence="1" type="ORF">RchiOBHm_Chr7g0233531</name>
</gene>
<reference evidence="1 2" key="1">
    <citation type="journal article" date="2018" name="Nat. Genet.">
        <title>The Rosa genome provides new insights in the design of modern roses.</title>
        <authorList>
            <person name="Bendahmane M."/>
        </authorList>
    </citation>
    <scope>NUCLEOTIDE SEQUENCE [LARGE SCALE GENOMIC DNA]</scope>
    <source>
        <strain evidence="2">cv. Old Blush</strain>
    </source>
</reference>
<name>A0A2P6PG71_ROSCH</name>
<sequence length="72" mass="7898">MDSRMTQSLRGTSVWGDQLRFHHGCRIESLQLHATKHGMEDGEGSISTSSTAACSPMVKTRSVWFSVTTNLG</sequence>